<evidence type="ECO:0000259" key="5">
    <source>
        <dbReference type="PROSITE" id="PS50931"/>
    </source>
</evidence>
<dbReference type="CDD" id="cd08422">
    <property type="entry name" value="PBP2_CrgA_like"/>
    <property type="match status" value="1"/>
</dbReference>
<dbReference type="PANTHER" id="PTHR30537:SF3">
    <property type="entry name" value="TRANSCRIPTIONAL REGULATORY PROTEIN"/>
    <property type="match status" value="1"/>
</dbReference>
<dbReference type="Gene3D" id="1.10.10.10">
    <property type="entry name" value="Winged helix-like DNA-binding domain superfamily/Winged helix DNA-binding domain"/>
    <property type="match status" value="1"/>
</dbReference>
<protein>
    <submittedName>
        <fullName evidence="6">LysR family transcriptional regulator</fullName>
    </submittedName>
</protein>
<evidence type="ECO:0000313" key="6">
    <source>
        <dbReference type="EMBL" id="ASP38048.1"/>
    </source>
</evidence>
<feature type="domain" description="HTH lysR-type" evidence="5">
    <location>
        <begin position="1"/>
        <end position="61"/>
    </location>
</feature>
<dbReference type="GO" id="GO:0043565">
    <property type="term" value="F:sequence-specific DNA binding"/>
    <property type="evidence" value="ECO:0007669"/>
    <property type="project" value="TreeGrafter"/>
</dbReference>
<evidence type="ECO:0000256" key="3">
    <source>
        <dbReference type="ARBA" id="ARBA00023125"/>
    </source>
</evidence>
<proteinExistence type="inferred from homology"/>
<dbReference type="PANTHER" id="PTHR30537">
    <property type="entry name" value="HTH-TYPE TRANSCRIPTIONAL REGULATOR"/>
    <property type="match status" value="1"/>
</dbReference>
<dbReference type="KEGG" id="bsan:CHH28_04840"/>
<dbReference type="Gene3D" id="3.40.190.290">
    <property type="match status" value="1"/>
</dbReference>
<dbReference type="InterPro" id="IPR036390">
    <property type="entry name" value="WH_DNA-bd_sf"/>
</dbReference>
<dbReference type="GO" id="GO:0006351">
    <property type="term" value="P:DNA-templated transcription"/>
    <property type="evidence" value="ECO:0007669"/>
    <property type="project" value="TreeGrafter"/>
</dbReference>
<dbReference type="SUPFAM" id="SSF53850">
    <property type="entry name" value="Periplasmic binding protein-like II"/>
    <property type="match status" value="1"/>
</dbReference>
<accession>A0A222FGC5</accession>
<reference evidence="6 7" key="1">
    <citation type="submission" date="2017-07" db="EMBL/GenBank/DDBJ databases">
        <title>Annotated genome sequence of Bacterioplanes sanyensis isolated from Red Sea.</title>
        <authorList>
            <person name="Rehman Z.U."/>
        </authorList>
    </citation>
    <scope>NUCLEOTIDE SEQUENCE [LARGE SCALE GENOMIC DNA]</scope>
    <source>
        <strain evidence="6 7">NV9</strain>
    </source>
</reference>
<dbReference type="Pfam" id="PF00126">
    <property type="entry name" value="HTH_1"/>
    <property type="match status" value="1"/>
</dbReference>
<dbReference type="Proteomes" id="UP000202440">
    <property type="component" value="Chromosome"/>
</dbReference>
<keyword evidence="2" id="KW-0805">Transcription regulation</keyword>
<comment type="similarity">
    <text evidence="1">Belongs to the LysR transcriptional regulatory family.</text>
</comment>
<dbReference type="RefSeq" id="WP_094059247.1">
    <property type="nucleotide sequence ID" value="NZ_CP022530.1"/>
</dbReference>
<dbReference type="InterPro" id="IPR005119">
    <property type="entry name" value="LysR_subst-bd"/>
</dbReference>
<sequence>MDDFRWDDIRIALAVAEQGSLSRAGEHLGMNHSTVLRHINQLEAGLKQKLFIRHQRGYRLTDAGRYLLQHGQPLAAAMQRLHSNLAALDASPGGTLRISTATDFSQFFAPLLRDFRQQHPQIRVQVLATDEHVNLTSGDVHVAIRMGPQPQQVDLIARPLTQVGIHYYAAPSYIERYGLPTSLSQAEQHWWVLPTGNKRKISEIQAVLQQVPEHRITLSSNSFTDIYYAVREGMGIGGFGSLQHQQALRDGLQAVPLDIPAEAEPMWFVYHRELKNSARVKALLSFLQQQLTPGSDLAH</sequence>
<dbReference type="AlphaFoldDB" id="A0A222FGC5"/>
<dbReference type="OrthoDB" id="570111at2"/>
<evidence type="ECO:0000256" key="1">
    <source>
        <dbReference type="ARBA" id="ARBA00009437"/>
    </source>
</evidence>
<dbReference type="SUPFAM" id="SSF46785">
    <property type="entry name" value="Winged helix' DNA-binding domain"/>
    <property type="match status" value="1"/>
</dbReference>
<dbReference type="Pfam" id="PF03466">
    <property type="entry name" value="LysR_substrate"/>
    <property type="match status" value="1"/>
</dbReference>
<dbReference type="InterPro" id="IPR000847">
    <property type="entry name" value="LysR_HTH_N"/>
</dbReference>
<organism evidence="6 7">
    <name type="scientific">Bacterioplanes sanyensis</name>
    <dbReference type="NCBI Taxonomy" id="1249553"/>
    <lineage>
        <taxon>Bacteria</taxon>
        <taxon>Pseudomonadati</taxon>
        <taxon>Pseudomonadota</taxon>
        <taxon>Gammaproteobacteria</taxon>
        <taxon>Oceanospirillales</taxon>
        <taxon>Oceanospirillaceae</taxon>
        <taxon>Bacterioplanes</taxon>
    </lineage>
</organism>
<keyword evidence="3" id="KW-0238">DNA-binding</keyword>
<evidence type="ECO:0000256" key="2">
    <source>
        <dbReference type="ARBA" id="ARBA00023015"/>
    </source>
</evidence>
<dbReference type="InterPro" id="IPR036388">
    <property type="entry name" value="WH-like_DNA-bd_sf"/>
</dbReference>
<dbReference type="GO" id="GO:0003700">
    <property type="term" value="F:DNA-binding transcription factor activity"/>
    <property type="evidence" value="ECO:0007669"/>
    <property type="project" value="InterPro"/>
</dbReference>
<keyword evidence="7" id="KW-1185">Reference proteome</keyword>
<dbReference type="InterPro" id="IPR058163">
    <property type="entry name" value="LysR-type_TF_proteobact-type"/>
</dbReference>
<evidence type="ECO:0000256" key="4">
    <source>
        <dbReference type="ARBA" id="ARBA00023163"/>
    </source>
</evidence>
<gene>
    <name evidence="6" type="ORF">CHH28_04840</name>
</gene>
<name>A0A222FGC5_9GAMM</name>
<dbReference type="EMBL" id="CP022530">
    <property type="protein sequence ID" value="ASP38048.1"/>
    <property type="molecule type" value="Genomic_DNA"/>
</dbReference>
<keyword evidence="4" id="KW-0804">Transcription</keyword>
<dbReference type="PROSITE" id="PS50931">
    <property type="entry name" value="HTH_LYSR"/>
    <property type="match status" value="1"/>
</dbReference>
<evidence type="ECO:0000313" key="7">
    <source>
        <dbReference type="Proteomes" id="UP000202440"/>
    </source>
</evidence>